<dbReference type="Proteomes" id="UP001062901">
    <property type="component" value="Unassembled WGS sequence"/>
</dbReference>
<proteinExistence type="inferred from homology"/>
<feature type="binding site" evidence="7">
    <location>
        <position position="108"/>
    </location>
    <ligand>
        <name>Zn(2+)</name>
        <dbReference type="ChEBI" id="CHEBI:29105"/>
        <label>1</label>
    </ligand>
</feature>
<dbReference type="Pfam" id="PF16123">
    <property type="entry name" value="HAGH_C"/>
    <property type="match status" value="1"/>
</dbReference>
<feature type="binding site" evidence="7">
    <location>
        <position position="127"/>
    </location>
    <ligand>
        <name>Zn(2+)</name>
        <dbReference type="ChEBI" id="CHEBI:29105"/>
        <label>2</label>
    </ligand>
</feature>
<dbReference type="Pfam" id="PF00753">
    <property type="entry name" value="Lactamase_B"/>
    <property type="match status" value="1"/>
</dbReference>
<dbReference type="InterPro" id="IPR017782">
    <property type="entry name" value="Hydroxyacylglutathione_Hdrlase"/>
</dbReference>
<dbReference type="InterPro" id="IPR001279">
    <property type="entry name" value="Metallo-B-lactamas"/>
</dbReference>
<dbReference type="InterPro" id="IPR036866">
    <property type="entry name" value="RibonucZ/Hydroxyglut_hydro"/>
</dbReference>
<dbReference type="SMART" id="SM00849">
    <property type="entry name" value="Lactamase_B"/>
    <property type="match status" value="1"/>
</dbReference>
<comment type="caution">
    <text evidence="9">The sequence shown here is derived from an EMBL/GenBank/DDBJ whole genome shotgun (WGS) entry which is preliminary data.</text>
</comment>
<feature type="binding site" evidence="7">
    <location>
        <position position="165"/>
    </location>
    <ligand>
        <name>Zn(2+)</name>
        <dbReference type="ChEBI" id="CHEBI:29105"/>
        <label>2</label>
    </ligand>
</feature>
<protein>
    <recommendedName>
        <fullName evidence="7">Hydroxyacylglutathione hydrolase</fullName>
        <ecNumber evidence="7">3.1.2.6</ecNumber>
    </recommendedName>
    <alternativeName>
        <fullName evidence="7">Glyoxalase II</fullName>
        <shortName evidence="7">Glx II</shortName>
    </alternativeName>
</protein>
<comment type="subunit">
    <text evidence="7">Monomer.</text>
</comment>
<feature type="binding site" evidence="7">
    <location>
        <position position="53"/>
    </location>
    <ligand>
        <name>Zn(2+)</name>
        <dbReference type="ChEBI" id="CHEBI:29105"/>
        <label>1</label>
    </ligand>
</feature>
<evidence type="ECO:0000256" key="6">
    <source>
        <dbReference type="ARBA" id="ARBA00022833"/>
    </source>
</evidence>
<dbReference type="EMBL" id="BAQD01000005">
    <property type="protein sequence ID" value="GBQ05575.1"/>
    <property type="molecule type" value="Genomic_DNA"/>
</dbReference>
<gene>
    <name evidence="7" type="primary">gloB</name>
    <name evidence="9" type="ORF">AA15669_0523</name>
</gene>
<feature type="binding site" evidence="7">
    <location>
        <position position="58"/>
    </location>
    <ligand>
        <name>Zn(2+)</name>
        <dbReference type="ChEBI" id="CHEBI:29105"/>
        <label>2</label>
    </ligand>
</feature>
<dbReference type="CDD" id="cd07723">
    <property type="entry name" value="hydroxyacylglutathione_hydrolase_MBL-fold"/>
    <property type="match status" value="1"/>
</dbReference>
<dbReference type="PANTHER" id="PTHR43705:SF1">
    <property type="entry name" value="HYDROXYACYLGLUTATHIONE HYDROLASE GLOB"/>
    <property type="match status" value="1"/>
</dbReference>
<comment type="cofactor">
    <cofactor evidence="7">
        <name>Zn(2+)</name>
        <dbReference type="ChEBI" id="CHEBI:29105"/>
    </cofactor>
    <text evidence="7">Binds 2 Zn(2+) ions per subunit.</text>
</comment>
<name>A0ABQ0NXK3_9PROT</name>
<feature type="binding site" evidence="7">
    <location>
        <position position="127"/>
    </location>
    <ligand>
        <name>Zn(2+)</name>
        <dbReference type="ChEBI" id="CHEBI:29105"/>
        <label>1</label>
    </ligand>
</feature>
<feature type="binding site" evidence="7">
    <location>
        <position position="55"/>
    </location>
    <ligand>
        <name>Zn(2+)</name>
        <dbReference type="ChEBI" id="CHEBI:29105"/>
        <label>1</label>
    </ligand>
</feature>
<evidence type="ECO:0000313" key="9">
    <source>
        <dbReference type="EMBL" id="GBQ05575.1"/>
    </source>
</evidence>
<dbReference type="PIRSF" id="PIRSF005457">
    <property type="entry name" value="Glx"/>
    <property type="match status" value="1"/>
</dbReference>
<dbReference type="PANTHER" id="PTHR43705">
    <property type="entry name" value="HYDROXYACYLGLUTATHIONE HYDROLASE"/>
    <property type="match status" value="1"/>
</dbReference>
<keyword evidence="4 7" id="KW-0479">Metal-binding</keyword>
<dbReference type="NCBIfam" id="TIGR03413">
    <property type="entry name" value="GSH_gloB"/>
    <property type="match status" value="1"/>
</dbReference>
<reference evidence="9" key="1">
    <citation type="submission" date="2013-04" db="EMBL/GenBank/DDBJ databases">
        <title>The genome sequencing project of 58 acetic acid bacteria.</title>
        <authorList>
            <person name="Okamoto-Kainuma A."/>
            <person name="Ishikawa M."/>
            <person name="Umino S."/>
            <person name="Koizumi Y."/>
            <person name="Shiwa Y."/>
            <person name="Yoshikawa H."/>
            <person name="Matsutani M."/>
            <person name="Matsushita K."/>
        </authorList>
    </citation>
    <scope>NUCLEOTIDE SEQUENCE</scope>
    <source>
        <strain evidence="9">DSM 15669</strain>
    </source>
</reference>
<dbReference type="InterPro" id="IPR050110">
    <property type="entry name" value="Glyoxalase_II_hydrolase"/>
</dbReference>
<dbReference type="GO" id="GO:0016787">
    <property type="term" value="F:hydrolase activity"/>
    <property type="evidence" value="ECO:0007669"/>
    <property type="project" value="UniProtKB-KW"/>
</dbReference>
<evidence type="ECO:0000259" key="8">
    <source>
        <dbReference type="SMART" id="SM00849"/>
    </source>
</evidence>
<feature type="domain" description="Metallo-beta-lactamase" evidence="8">
    <location>
        <begin position="13"/>
        <end position="165"/>
    </location>
</feature>
<evidence type="ECO:0000256" key="2">
    <source>
        <dbReference type="ARBA" id="ARBA00004963"/>
    </source>
</evidence>
<evidence type="ECO:0000256" key="3">
    <source>
        <dbReference type="ARBA" id="ARBA00006759"/>
    </source>
</evidence>
<organism evidence="9 10">
    <name type="scientific">Saccharibacter floricola DSM 15669</name>
    <dbReference type="NCBI Taxonomy" id="1123227"/>
    <lineage>
        <taxon>Bacteria</taxon>
        <taxon>Pseudomonadati</taxon>
        <taxon>Pseudomonadota</taxon>
        <taxon>Alphaproteobacteria</taxon>
        <taxon>Acetobacterales</taxon>
        <taxon>Acetobacteraceae</taxon>
        <taxon>Saccharibacter</taxon>
    </lineage>
</organism>
<keyword evidence="6 7" id="KW-0862">Zinc</keyword>
<comment type="function">
    <text evidence="7">Thiolesterase that catalyzes the hydrolysis of S-D-lactoyl-glutathione to form glutathione and D-lactic acid.</text>
</comment>
<evidence type="ECO:0000256" key="4">
    <source>
        <dbReference type="ARBA" id="ARBA00022723"/>
    </source>
</evidence>
<keyword evidence="5 7" id="KW-0378">Hydrolase</keyword>
<accession>A0ABQ0NXK3</accession>
<keyword evidence="10" id="KW-1185">Reference proteome</keyword>
<dbReference type="RefSeq" id="WP_018980261.1">
    <property type="nucleotide sequence ID" value="NZ_BAQD01000005.1"/>
</dbReference>
<dbReference type="InterPro" id="IPR032282">
    <property type="entry name" value="HAGH_C"/>
</dbReference>
<dbReference type="HAMAP" id="MF_01374">
    <property type="entry name" value="Glyoxalase_2"/>
    <property type="match status" value="1"/>
</dbReference>
<evidence type="ECO:0000256" key="7">
    <source>
        <dbReference type="HAMAP-Rule" id="MF_01374"/>
    </source>
</evidence>
<evidence type="ECO:0000313" key="10">
    <source>
        <dbReference type="Proteomes" id="UP001062901"/>
    </source>
</evidence>
<sequence>MDIKIQAVPVLKDNYAWLLHSEAGGTIVVDPGQSEPVRKALGDRRLDAILLTHYHSDHTAGADALKQAYGAMIYGPDNVAASVDTAVKGGEQLTFAGVKIDVLSTPGHAEGHVSYVQPDVPALFTGDVLFSGGCGRLFDGTAAEMFASLRLYDPLPDNTLVCAGHEYTEANLAFIAAHTAQPNDAFQQRYREVKALREQGKPTLPVALKVERETNPFLQARTVEELAHWRHLKDQA</sequence>
<dbReference type="SUPFAM" id="SSF56281">
    <property type="entry name" value="Metallo-hydrolase/oxidoreductase"/>
    <property type="match status" value="1"/>
</dbReference>
<comment type="pathway">
    <text evidence="2 7">Secondary metabolite metabolism; methylglyoxal degradation; (R)-lactate from methylglyoxal: step 2/2.</text>
</comment>
<dbReference type="EC" id="3.1.2.6" evidence="7"/>
<comment type="similarity">
    <text evidence="3 7">Belongs to the metallo-beta-lactamase superfamily. Glyoxalase II family.</text>
</comment>
<evidence type="ECO:0000256" key="5">
    <source>
        <dbReference type="ARBA" id="ARBA00022801"/>
    </source>
</evidence>
<dbReference type="Gene3D" id="3.60.15.10">
    <property type="entry name" value="Ribonuclease Z/Hydroxyacylglutathione hydrolase-like"/>
    <property type="match status" value="1"/>
</dbReference>
<dbReference type="InterPro" id="IPR035680">
    <property type="entry name" value="Clx_II_MBL"/>
</dbReference>
<evidence type="ECO:0000256" key="1">
    <source>
        <dbReference type="ARBA" id="ARBA00001623"/>
    </source>
</evidence>
<comment type="catalytic activity">
    <reaction evidence="1 7">
        <text>an S-(2-hydroxyacyl)glutathione + H2O = a 2-hydroxy carboxylate + glutathione + H(+)</text>
        <dbReference type="Rhea" id="RHEA:21864"/>
        <dbReference type="ChEBI" id="CHEBI:15377"/>
        <dbReference type="ChEBI" id="CHEBI:15378"/>
        <dbReference type="ChEBI" id="CHEBI:57925"/>
        <dbReference type="ChEBI" id="CHEBI:58896"/>
        <dbReference type="ChEBI" id="CHEBI:71261"/>
        <dbReference type="EC" id="3.1.2.6"/>
    </reaction>
</comment>
<feature type="binding site" evidence="7">
    <location>
        <position position="57"/>
    </location>
    <ligand>
        <name>Zn(2+)</name>
        <dbReference type="ChEBI" id="CHEBI:29105"/>
        <label>2</label>
    </ligand>
</feature>